<keyword evidence="3" id="KW-1185">Reference proteome</keyword>
<evidence type="ECO:0000313" key="3">
    <source>
        <dbReference type="Proteomes" id="UP000282106"/>
    </source>
</evidence>
<reference evidence="2 3" key="1">
    <citation type="submission" date="2018-10" db="EMBL/GenBank/DDBJ databases">
        <authorList>
            <person name="Chen W.-M."/>
        </authorList>
    </citation>
    <scope>NUCLEOTIDE SEQUENCE [LARGE SCALE GENOMIC DNA]</scope>
    <source>
        <strain evidence="2 3">THS-13</strain>
    </source>
</reference>
<organism evidence="2 3">
    <name type="scientific">Stagnimonas aquatica</name>
    <dbReference type="NCBI Taxonomy" id="2689987"/>
    <lineage>
        <taxon>Bacteria</taxon>
        <taxon>Pseudomonadati</taxon>
        <taxon>Pseudomonadota</taxon>
        <taxon>Gammaproteobacteria</taxon>
        <taxon>Nevskiales</taxon>
        <taxon>Nevskiaceae</taxon>
        <taxon>Stagnimonas</taxon>
    </lineage>
</organism>
<accession>A0A3N0VG27</accession>
<dbReference type="SUPFAM" id="SSF50969">
    <property type="entry name" value="YVTN repeat-like/Quinoprotein amine dehydrogenase"/>
    <property type="match status" value="1"/>
</dbReference>
<sequence>MTHTRSKIHRLVARIVALGLLLTFGAAQAAAPTLKWQLVASHPHEASDFTQGLVWHQGRLFESAGQYGASRIAEKELSSGKTLRNTTLPGNEFAEGLALIQGQLWQLTWREGVAHVYDLDLQPLKRLRYGGEGWGLASDGQQLVVSDGSSRLYFVDPEGFRLRRSIEVSDDGQPVPMLNELEWFEGAIYANVWMTDRVARIDPASGQVTGWLDFAPLKRAAGISADQEARGAVLNGLAWRAEKRHLLVTGKWWPQLFELKLDGIGATK</sequence>
<dbReference type="PANTHER" id="PTHR31270">
    <property type="entry name" value="GLUTAMINYL-PEPTIDE CYCLOTRANSFERASE"/>
    <property type="match status" value="1"/>
</dbReference>
<comment type="caution">
    <text evidence="2">The sequence shown here is derived from an EMBL/GenBank/DDBJ whole genome shotgun (WGS) entry which is preliminary data.</text>
</comment>
<dbReference type="GO" id="GO:0016603">
    <property type="term" value="F:glutaminyl-peptide cyclotransferase activity"/>
    <property type="evidence" value="ECO:0007669"/>
    <property type="project" value="InterPro"/>
</dbReference>
<dbReference type="Proteomes" id="UP000282106">
    <property type="component" value="Unassembled WGS sequence"/>
</dbReference>
<evidence type="ECO:0000256" key="1">
    <source>
        <dbReference type="SAM" id="SignalP"/>
    </source>
</evidence>
<protein>
    <submittedName>
        <fullName evidence="2">Glutaminyl-peptide cyclotransferase</fullName>
    </submittedName>
</protein>
<dbReference type="Pfam" id="PF05096">
    <property type="entry name" value="Glu_cyclase_2"/>
    <property type="match status" value="1"/>
</dbReference>
<proteinExistence type="predicted"/>
<dbReference type="PANTHER" id="PTHR31270:SF1">
    <property type="entry name" value="GLUTAMINYL-PEPTIDE CYCLOTRANSFERASE"/>
    <property type="match status" value="1"/>
</dbReference>
<feature type="chain" id="PRO_5017978834" evidence="1">
    <location>
        <begin position="30"/>
        <end position="268"/>
    </location>
</feature>
<dbReference type="RefSeq" id="WP_123210751.1">
    <property type="nucleotide sequence ID" value="NZ_RJVO01000002.1"/>
</dbReference>
<dbReference type="InParanoid" id="A0A3N0VG27"/>
<gene>
    <name evidence="2" type="ORF">ED208_04795</name>
</gene>
<feature type="signal peptide" evidence="1">
    <location>
        <begin position="1"/>
        <end position="29"/>
    </location>
</feature>
<evidence type="ECO:0000313" key="2">
    <source>
        <dbReference type="EMBL" id="ROH91707.1"/>
    </source>
</evidence>
<dbReference type="AlphaFoldDB" id="A0A3N0VG27"/>
<keyword evidence="2" id="KW-0808">Transferase</keyword>
<dbReference type="EMBL" id="RJVO01000002">
    <property type="protein sequence ID" value="ROH91707.1"/>
    <property type="molecule type" value="Genomic_DNA"/>
</dbReference>
<keyword evidence="1" id="KW-0732">Signal</keyword>
<dbReference type="InterPro" id="IPR011044">
    <property type="entry name" value="Quino_amine_DH_bsu"/>
</dbReference>
<name>A0A3N0VG27_9GAMM</name>
<dbReference type="InterPro" id="IPR007788">
    <property type="entry name" value="QCT"/>
</dbReference>